<dbReference type="InterPro" id="IPR036615">
    <property type="entry name" value="Mur_ligase_C_dom_sf"/>
</dbReference>
<dbReference type="AlphaFoldDB" id="A0A1F6FJJ0"/>
<dbReference type="InterPro" id="IPR004101">
    <property type="entry name" value="Mur_ligase_C"/>
</dbReference>
<dbReference type="PANTHER" id="PTHR43024">
    <property type="entry name" value="UDP-N-ACETYLMURAMOYL-TRIPEPTIDE--D-ALANYL-D-ALANINE LIGASE"/>
    <property type="match status" value="1"/>
</dbReference>
<evidence type="ECO:0000256" key="3">
    <source>
        <dbReference type="ARBA" id="ARBA00022840"/>
    </source>
</evidence>
<dbReference type="PANTHER" id="PTHR43024:SF1">
    <property type="entry name" value="UDP-N-ACETYLMURAMOYL-TRIPEPTIDE--D-ALANYL-D-ALANINE LIGASE"/>
    <property type="match status" value="1"/>
</dbReference>
<dbReference type="STRING" id="1798531.A2392_00985"/>
<name>A0A1F6FJJ0_9BACT</name>
<protein>
    <recommendedName>
        <fullName evidence="8">UDP-N-acetylmuramoyl-tripeptide--D-alanyl-D-alanine ligase</fullName>
    </recommendedName>
</protein>
<dbReference type="Gene3D" id="3.90.190.20">
    <property type="entry name" value="Mur ligase, C-terminal domain"/>
    <property type="match status" value="1"/>
</dbReference>
<evidence type="ECO:0008006" key="8">
    <source>
        <dbReference type="Google" id="ProtNLM"/>
    </source>
</evidence>
<dbReference type="Pfam" id="PF08245">
    <property type="entry name" value="Mur_ligase_M"/>
    <property type="match status" value="2"/>
</dbReference>
<keyword evidence="2" id="KW-0547">Nucleotide-binding</keyword>
<gene>
    <name evidence="6" type="ORF">A2392_00985</name>
</gene>
<evidence type="ECO:0000256" key="1">
    <source>
        <dbReference type="ARBA" id="ARBA00022598"/>
    </source>
</evidence>
<dbReference type="GO" id="GO:0005524">
    <property type="term" value="F:ATP binding"/>
    <property type="evidence" value="ECO:0007669"/>
    <property type="project" value="UniProtKB-KW"/>
</dbReference>
<accession>A0A1F6FJJ0</accession>
<reference evidence="6 7" key="1">
    <citation type="journal article" date="2016" name="Nat. Commun.">
        <title>Thousands of microbial genomes shed light on interconnected biogeochemical processes in an aquifer system.</title>
        <authorList>
            <person name="Anantharaman K."/>
            <person name="Brown C.T."/>
            <person name="Hug L.A."/>
            <person name="Sharon I."/>
            <person name="Castelle C.J."/>
            <person name="Probst A.J."/>
            <person name="Thomas B.C."/>
            <person name="Singh A."/>
            <person name="Wilkins M.J."/>
            <person name="Karaoz U."/>
            <person name="Brodie E.L."/>
            <person name="Williams K.H."/>
            <person name="Hubbard S.S."/>
            <person name="Banfield J.F."/>
        </authorList>
    </citation>
    <scope>NUCLEOTIDE SEQUENCE [LARGE SCALE GENOMIC DNA]</scope>
</reference>
<proteinExistence type="predicted"/>
<evidence type="ECO:0000259" key="4">
    <source>
        <dbReference type="Pfam" id="PF02875"/>
    </source>
</evidence>
<feature type="domain" description="Mur ligase C-terminal" evidence="4">
    <location>
        <begin position="271"/>
        <end position="396"/>
    </location>
</feature>
<evidence type="ECO:0000313" key="6">
    <source>
        <dbReference type="EMBL" id="OGG86026.1"/>
    </source>
</evidence>
<evidence type="ECO:0000259" key="5">
    <source>
        <dbReference type="Pfam" id="PF08245"/>
    </source>
</evidence>
<dbReference type="SUPFAM" id="SSF53623">
    <property type="entry name" value="MurD-like peptide ligases, catalytic domain"/>
    <property type="match status" value="1"/>
</dbReference>
<organism evidence="6 7">
    <name type="scientific">Candidatus Kaiserbacteria bacterium RIFOXYB1_FULL_46_14</name>
    <dbReference type="NCBI Taxonomy" id="1798531"/>
    <lineage>
        <taxon>Bacteria</taxon>
        <taxon>Candidatus Kaiseribacteriota</taxon>
    </lineage>
</organism>
<dbReference type="InterPro" id="IPR051046">
    <property type="entry name" value="MurCDEF_CellWall_CoF430Synth"/>
</dbReference>
<keyword evidence="1" id="KW-0436">Ligase</keyword>
<dbReference type="InterPro" id="IPR013221">
    <property type="entry name" value="Mur_ligase_cen"/>
</dbReference>
<dbReference type="Gene3D" id="3.40.1190.10">
    <property type="entry name" value="Mur-like, catalytic domain"/>
    <property type="match status" value="1"/>
</dbReference>
<dbReference type="SUPFAM" id="SSF53244">
    <property type="entry name" value="MurD-like peptide ligases, peptide-binding domain"/>
    <property type="match status" value="1"/>
</dbReference>
<feature type="domain" description="Mur ligase central" evidence="5">
    <location>
        <begin position="104"/>
        <end position="249"/>
    </location>
</feature>
<keyword evidence="3" id="KW-0067">ATP-binding</keyword>
<feature type="domain" description="Mur ligase central" evidence="5">
    <location>
        <begin position="31"/>
        <end position="79"/>
    </location>
</feature>
<sequence length="429" mass="47275">MKNFLKSLVVTILTFEAKLLLRRAKPQIIAVTGSVGKTSTKDAIYQVIRGQVAARKSEKSYNSELGVPLTVLGLENAWHNPVLWLKNIIDGLFHALFPINYPAVLVLEMGVDRPGDMKRLTSWIKPDIVVLTRLPNIPAHVEHFGSPEAIIAEKLILLNALHDKGVLIYNRDDEKAEAAAREIRQKTIGFGRYAPADFTASGDNVLYQDSVPIGMSFLIESEKDKGEFLVTGALGVQYAYNFAAAGAVAEHFGISLQECADRLSHHTPAPGRMRLIDGIKETVIIDDSYNSSPVAALQALSTLGELRGVNRRIAVLGDMLELGRYSVEAHKQLGKQAAETSDILITVGMRAREIAEGAEKAGMKPEQIHQYDEAVLAGRELQNLLQPGDTILIKGSQGMRMERIVVEVMKEPDRAEELLVRQSQVWQTI</sequence>
<dbReference type="Proteomes" id="UP000177395">
    <property type="component" value="Unassembled WGS sequence"/>
</dbReference>
<dbReference type="GO" id="GO:0016881">
    <property type="term" value="F:acid-amino acid ligase activity"/>
    <property type="evidence" value="ECO:0007669"/>
    <property type="project" value="InterPro"/>
</dbReference>
<evidence type="ECO:0000256" key="2">
    <source>
        <dbReference type="ARBA" id="ARBA00022741"/>
    </source>
</evidence>
<dbReference type="Pfam" id="PF02875">
    <property type="entry name" value="Mur_ligase_C"/>
    <property type="match status" value="1"/>
</dbReference>
<dbReference type="EMBL" id="MFMS01000002">
    <property type="protein sequence ID" value="OGG86026.1"/>
    <property type="molecule type" value="Genomic_DNA"/>
</dbReference>
<evidence type="ECO:0000313" key="7">
    <source>
        <dbReference type="Proteomes" id="UP000177395"/>
    </source>
</evidence>
<dbReference type="InterPro" id="IPR036565">
    <property type="entry name" value="Mur-like_cat_sf"/>
</dbReference>
<comment type="caution">
    <text evidence="6">The sequence shown here is derived from an EMBL/GenBank/DDBJ whole genome shotgun (WGS) entry which is preliminary data.</text>
</comment>